<comment type="subcellular location">
    <subcellularLocation>
        <location evidence="2">Membrane</location>
    </subcellularLocation>
</comment>
<keyword evidence="4" id="KW-0597">Phosphoprotein</keyword>
<dbReference type="SMART" id="SM00387">
    <property type="entry name" value="HATPase_c"/>
    <property type="match status" value="1"/>
</dbReference>
<feature type="compositionally biased region" description="Pro residues" evidence="11">
    <location>
        <begin position="119"/>
        <end position="134"/>
    </location>
</feature>
<keyword evidence="10 12" id="KW-0472">Membrane</keyword>
<evidence type="ECO:0000256" key="7">
    <source>
        <dbReference type="ARBA" id="ARBA00022777"/>
    </source>
</evidence>
<dbReference type="CDD" id="cd00082">
    <property type="entry name" value="HisKA"/>
    <property type="match status" value="1"/>
</dbReference>
<evidence type="ECO:0000313" key="16">
    <source>
        <dbReference type="Proteomes" id="UP000471640"/>
    </source>
</evidence>
<accession>A0A6P1DWZ7</accession>
<feature type="domain" description="HAMP" evidence="14">
    <location>
        <begin position="270"/>
        <end position="322"/>
    </location>
</feature>
<dbReference type="InterPro" id="IPR036097">
    <property type="entry name" value="HisK_dim/P_sf"/>
</dbReference>
<evidence type="ECO:0000313" key="15">
    <source>
        <dbReference type="EMBL" id="NEX20175.1"/>
    </source>
</evidence>
<dbReference type="Gene3D" id="1.10.287.130">
    <property type="match status" value="1"/>
</dbReference>
<evidence type="ECO:0000259" key="14">
    <source>
        <dbReference type="PROSITE" id="PS50885"/>
    </source>
</evidence>
<feature type="transmembrane region" description="Helical" evidence="12">
    <location>
        <begin position="250"/>
        <end position="268"/>
    </location>
</feature>
<dbReference type="PRINTS" id="PR00344">
    <property type="entry name" value="BCTRLSENSOR"/>
</dbReference>
<dbReference type="InterPro" id="IPR004358">
    <property type="entry name" value="Sig_transdc_His_kin-like_C"/>
</dbReference>
<dbReference type="SUPFAM" id="SSF55874">
    <property type="entry name" value="ATPase domain of HSP90 chaperone/DNA topoisomerase II/histidine kinase"/>
    <property type="match status" value="1"/>
</dbReference>
<dbReference type="Pfam" id="PF02518">
    <property type="entry name" value="HATPase_c"/>
    <property type="match status" value="1"/>
</dbReference>
<sequence length="609" mass="66239">MRIGLTGKLLLVLGLTSTLSVVGMGLAARWSFQHGFLDYLGQQELKRITPVADALLEAYREQGSWNFVADNPGAWPRLVDDAMAPKIGPGVAKSQAVSDRPSEDAVRSQVPPMRRDWGPPGPFGEPGLGPPNAPPFDDDFAFPPPDRPGQPGRTDAARLAPAGMHPSDNPRPPPGFRPPPRRNKQLLDRLRLLDAARNQIAGHIVGEIEGEVLSPLIVDDAVVGWLGLSSPIWLEDELAQRFNRQHNRSLLWISLTALTLALMLGAILGTRLLRRIRAVAAGARQLTKGDYGARVLLKGRDELTELAQDFNHLALALERSETLRRGAMADVSHELRTPLAVARAELDALIDGIRPCTKARLEQLHGRLMTLGCLLDDLYDLALSDSGALNYRFEPLDLSAILRAAVADREASCADKEIALQLQIEDGLRMDGDAGRLRQVLDNLLANSLRYSDAGGFIRMIAARTNDQILISIADTPPGVEHAALERLFDRFYRVEASRSRAKGGAGLGLAICRSIVEAHRGSILARPADCGGLEIQIRFSPIPNSTLARLRLRPTRHANGIAIGIGIAIVGSIPIPTAWDGRTLHRNLTHPQAFCAPKDSSSKRYPTP</sequence>
<reference evidence="16" key="1">
    <citation type="journal article" date="2020" name="Microbiol. Resour. Announc.">
        <title>Draft Genome Sequences of Thiorhodococcus mannitoliphagus and Thiorhodococcus minor, Purple Sulfur Photosynthetic Bacteria in the Gammaproteobacterial Family Chromatiaceae.</title>
        <authorList>
            <person name="Aviles F.A."/>
            <person name="Meyer T.E."/>
            <person name="Kyndt J.A."/>
        </authorList>
    </citation>
    <scope>NUCLEOTIDE SEQUENCE [LARGE SCALE GENOMIC DNA]</scope>
    <source>
        <strain evidence="16">DSM 18266</strain>
    </source>
</reference>
<evidence type="ECO:0000256" key="4">
    <source>
        <dbReference type="ARBA" id="ARBA00022553"/>
    </source>
</evidence>
<dbReference type="PROSITE" id="PS50109">
    <property type="entry name" value="HIS_KIN"/>
    <property type="match status" value="1"/>
</dbReference>
<gene>
    <name evidence="15" type="ORF">G3480_07580</name>
</gene>
<dbReference type="CDD" id="cd06225">
    <property type="entry name" value="HAMP"/>
    <property type="match status" value="1"/>
</dbReference>
<name>A0A6P1DWZ7_9GAMM</name>
<evidence type="ECO:0000256" key="3">
    <source>
        <dbReference type="ARBA" id="ARBA00012438"/>
    </source>
</evidence>
<dbReference type="InterPro" id="IPR036890">
    <property type="entry name" value="HATPase_C_sf"/>
</dbReference>
<feature type="region of interest" description="Disordered" evidence="11">
    <location>
        <begin position="89"/>
        <end position="182"/>
    </location>
</feature>
<dbReference type="Gene3D" id="3.30.565.10">
    <property type="entry name" value="Histidine kinase-like ATPase, C-terminal domain"/>
    <property type="match status" value="1"/>
</dbReference>
<dbReference type="InterPro" id="IPR005467">
    <property type="entry name" value="His_kinase_dom"/>
</dbReference>
<evidence type="ECO:0000256" key="6">
    <source>
        <dbReference type="ARBA" id="ARBA00022692"/>
    </source>
</evidence>
<evidence type="ECO:0000256" key="8">
    <source>
        <dbReference type="ARBA" id="ARBA00022989"/>
    </source>
</evidence>
<protein>
    <recommendedName>
        <fullName evidence="3">histidine kinase</fullName>
        <ecNumber evidence="3">2.7.13.3</ecNumber>
    </recommendedName>
</protein>
<dbReference type="Pfam" id="PF00672">
    <property type="entry name" value="HAMP"/>
    <property type="match status" value="1"/>
</dbReference>
<organism evidence="15 16">
    <name type="scientific">Thiorhodococcus mannitoliphagus</name>
    <dbReference type="NCBI Taxonomy" id="329406"/>
    <lineage>
        <taxon>Bacteria</taxon>
        <taxon>Pseudomonadati</taxon>
        <taxon>Pseudomonadota</taxon>
        <taxon>Gammaproteobacteria</taxon>
        <taxon>Chromatiales</taxon>
        <taxon>Chromatiaceae</taxon>
        <taxon>Thiorhodococcus</taxon>
    </lineage>
</organism>
<dbReference type="EC" id="2.7.13.3" evidence="3"/>
<dbReference type="Proteomes" id="UP000471640">
    <property type="component" value="Unassembled WGS sequence"/>
</dbReference>
<dbReference type="PANTHER" id="PTHR45436:SF5">
    <property type="entry name" value="SENSOR HISTIDINE KINASE TRCS"/>
    <property type="match status" value="1"/>
</dbReference>
<evidence type="ECO:0000256" key="9">
    <source>
        <dbReference type="ARBA" id="ARBA00023012"/>
    </source>
</evidence>
<dbReference type="InterPro" id="IPR003660">
    <property type="entry name" value="HAMP_dom"/>
</dbReference>
<dbReference type="FunFam" id="3.30.565.10:FF:000006">
    <property type="entry name" value="Sensor histidine kinase WalK"/>
    <property type="match status" value="1"/>
</dbReference>
<dbReference type="InterPro" id="IPR050428">
    <property type="entry name" value="TCS_sensor_his_kinase"/>
</dbReference>
<dbReference type="RefSeq" id="WP_164653264.1">
    <property type="nucleotide sequence ID" value="NZ_JAAIJR010000023.1"/>
</dbReference>
<dbReference type="SUPFAM" id="SSF158472">
    <property type="entry name" value="HAMP domain-like"/>
    <property type="match status" value="1"/>
</dbReference>
<dbReference type="SUPFAM" id="SSF47384">
    <property type="entry name" value="Homodimeric domain of signal transducing histidine kinase"/>
    <property type="match status" value="1"/>
</dbReference>
<dbReference type="InterPro" id="IPR003594">
    <property type="entry name" value="HATPase_dom"/>
</dbReference>
<dbReference type="EMBL" id="JAAIJR010000023">
    <property type="protein sequence ID" value="NEX20175.1"/>
    <property type="molecule type" value="Genomic_DNA"/>
</dbReference>
<keyword evidence="9" id="KW-0902">Two-component regulatory system</keyword>
<keyword evidence="7" id="KW-0418">Kinase</keyword>
<dbReference type="PROSITE" id="PS50885">
    <property type="entry name" value="HAMP"/>
    <property type="match status" value="1"/>
</dbReference>
<reference evidence="15 16" key="2">
    <citation type="submission" date="2020-02" db="EMBL/GenBank/DDBJ databases">
        <title>Genome sequences of Thiorhodococcus mannitoliphagus and Thiorhodococcus minor, purple sulfur photosynthetic bacteria in the gammaproteobacterial family, Chromatiaceae.</title>
        <authorList>
            <person name="Aviles F.A."/>
            <person name="Meyer T.E."/>
            <person name="Kyndt J.A."/>
        </authorList>
    </citation>
    <scope>NUCLEOTIDE SEQUENCE [LARGE SCALE GENOMIC DNA]</scope>
    <source>
        <strain evidence="15 16">DSM 18266</strain>
    </source>
</reference>
<dbReference type="GO" id="GO:0000155">
    <property type="term" value="F:phosphorelay sensor kinase activity"/>
    <property type="evidence" value="ECO:0007669"/>
    <property type="project" value="InterPro"/>
</dbReference>
<evidence type="ECO:0000256" key="10">
    <source>
        <dbReference type="ARBA" id="ARBA00023136"/>
    </source>
</evidence>
<feature type="transmembrane region" description="Helical" evidence="12">
    <location>
        <begin position="559"/>
        <end position="580"/>
    </location>
</feature>
<dbReference type="SMART" id="SM00304">
    <property type="entry name" value="HAMP"/>
    <property type="match status" value="1"/>
</dbReference>
<keyword evidence="5" id="KW-0808">Transferase</keyword>
<evidence type="ECO:0000259" key="13">
    <source>
        <dbReference type="PROSITE" id="PS50109"/>
    </source>
</evidence>
<dbReference type="InterPro" id="IPR003661">
    <property type="entry name" value="HisK_dim/P_dom"/>
</dbReference>
<proteinExistence type="predicted"/>
<dbReference type="AlphaFoldDB" id="A0A6P1DWZ7"/>
<keyword evidence="6 12" id="KW-0812">Transmembrane</keyword>
<comment type="catalytic activity">
    <reaction evidence="1">
        <text>ATP + protein L-histidine = ADP + protein N-phospho-L-histidine.</text>
        <dbReference type="EC" id="2.7.13.3"/>
    </reaction>
</comment>
<dbReference type="SMART" id="SM00388">
    <property type="entry name" value="HisKA"/>
    <property type="match status" value="1"/>
</dbReference>
<dbReference type="PANTHER" id="PTHR45436">
    <property type="entry name" value="SENSOR HISTIDINE KINASE YKOH"/>
    <property type="match status" value="1"/>
</dbReference>
<dbReference type="Pfam" id="PF00512">
    <property type="entry name" value="HisKA"/>
    <property type="match status" value="1"/>
</dbReference>
<dbReference type="Gene3D" id="6.10.340.10">
    <property type="match status" value="1"/>
</dbReference>
<evidence type="ECO:0000256" key="11">
    <source>
        <dbReference type="SAM" id="MobiDB-lite"/>
    </source>
</evidence>
<feature type="domain" description="Histidine kinase" evidence="13">
    <location>
        <begin position="330"/>
        <end position="544"/>
    </location>
</feature>
<evidence type="ECO:0000256" key="5">
    <source>
        <dbReference type="ARBA" id="ARBA00022679"/>
    </source>
</evidence>
<evidence type="ECO:0000256" key="1">
    <source>
        <dbReference type="ARBA" id="ARBA00000085"/>
    </source>
</evidence>
<feature type="compositionally biased region" description="Pro residues" evidence="11">
    <location>
        <begin position="169"/>
        <end position="178"/>
    </location>
</feature>
<evidence type="ECO:0000256" key="2">
    <source>
        <dbReference type="ARBA" id="ARBA00004370"/>
    </source>
</evidence>
<keyword evidence="16" id="KW-1185">Reference proteome</keyword>
<keyword evidence="8 12" id="KW-1133">Transmembrane helix</keyword>
<comment type="caution">
    <text evidence="15">The sequence shown here is derived from an EMBL/GenBank/DDBJ whole genome shotgun (WGS) entry which is preliminary data.</text>
</comment>
<evidence type="ECO:0000256" key="12">
    <source>
        <dbReference type="SAM" id="Phobius"/>
    </source>
</evidence>
<dbReference type="GO" id="GO:0005886">
    <property type="term" value="C:plasma membrane"/>
    <property type="evidence" value="ECO:0007669"/>
    <property type="project" value="UniProtKB-ARBA"/>
</dbReference>